<organism evidence="1 2">
    <name type="scientific">Yasminevirus sp. GU-2018</name>
    <dbReference type="NCBI Taxonomy" id="2420051"/>
    <lineage>
        <taxon>Viruses</taxon>
        <taxon>Varidnaviria</taxon>
        <taxon>Bamfordvirae</taxon>
        <taxon>Nucleocytoviricota</taxon>
        <taxon>Megaviricetes</taxon>
        <taxon>Imitervirales</taxon>
        <taxon>Mimiviridae</taxon>
        <taxon>Klosneuvirinae</taxon>
        <taxon>Yasminevirus</taxon>
        <taxon>Yasminevirus saudimassiliense</taxon>
    </lineage>
</organism>
<name>A0A5K0U9Q1_9VIRU</name>
<sequence length="319" mass="35568">MLHSSMKEEIKSWLLANPALTLTDDQANAVAILFSVLFCELGYSDISLDDLNFVLNEIQFKQTVPNPAPPAPYSVLFVNTINFNAQTVLDVYNSYVTKIMSEVRINNLLGFINSVNSCSMDCKSFFEGLAVAMKGTVLYKNLKIYFEGINDKFTGLLSNQRGIDLQSASTTATGIDDPTLMDLFDVGINPLNGSADNWRQKISTLSFVNTTSGDSIRRADADLAFYKNDINFTVSNIIDIILAYKKSTLISRGDASNPSSVPTVDGTSEKVKVWDVYTIKSNRYDGSSKRYRHIVIRITKINIQSGADNDNYEMDVWRF</sequence>
<evidence type="ECO:0000313" key="2">
    <source>
        <dbReference type="Proteomes" id="UP000594342"/>
    </source>
</evidence>
<dbReference type="Proteomes" id="UP000594342">
    <property type="component" value="Unassembled WGS sequence"/>
</dbReference>
<evidence type="ECO:0000313" key="1">
    <source>
        <dbReference type="EMBL" id="VBB18707.1"/>
    </source>
</evidence>
<proteinExistence type="predicted"/>
<reference evidence="1 2" key="1">
    <citation type="submission" date="2018-10" db="EMBL/GenBank/DDBJ databases">
        <authorList>
            <consortium name="IHU Genomes"/>
        </authorList>
    </citation>
    <scope>NUCLEOTIDE SEQUENCE [LARGE SCALE GENOMIC DNA]</scope>
    <source>
        <strain evidence="1 2">A1</strain>
    </source>
</reference>
<dbReference type="EMBL" id="UPSH01000001">
    <property type="protein sequence ID" value="VBB18707.1"/>
    <property type="molecule type" value="Genomic_DNA"/>
</dbReference>
<gene>
    <name evidence="1" type="ORF">YASMINEVIRUS_1239</name>
</gene>
<keyword evidence="2" id="KW-1185">Reference proteome</keyword>
<accession>A0A5K0U9Q1</accession>
<comment type="caution">
    <text evidence="1">The sequence shown here is derived from an EMBL/GenBank/DDBJ whole genome shotgun (WGS) entry which is preliminary data.</text>
</comment>
<protein>
    <submittedName>
        <fullName evidence="1">Uncharacterized protein</fullName>
    </submittedName>
</protein>